<accession>A0AC61MT49</accession>
<protein>
    <submittedName>
        <fullName evidence="1">L-seryl-tRNA(Sec) selenium transferase</fullName>
        <ecNumber evidence="1">2.9.1.1</ecNumber>
    </submittedName>
</protein>
<dbReference type="Proteomes" id="UP000595814">
    <property type="component" value="Chromosome"/>
</dbReference>
<dbReference type="EC" id="2.9.1.1" evidence="1"/>
<keyword evidence="1" id="KW-0808">Transferase</keyword>
<organism evidence="1 2">
    <name type="scientific">Miniphocaeibacter halophilus</name>
    <dbReference type="NCBI Taxonomy" id="2931922"/>
    <lineage>
        <taxon>Bacteria</taxon>
        <taxon>Bacillati</taxon>
        <taxon>Bacillota</taxon>
        <taxon>Tissierellia</taxon>
        <taxon>Tissierellales</taxon>
        <taxon>Peptoniphilaceae</taxon>
        <taxon>Miniphocaeibacter</taxon>
    </lineage>
</organism>
<reference evidence="1 2" key="1">
    <citation type="journal article" date="2022" name="Int. J. Syst. Evol. Microbiol.">
        <title>Miniphocaeibacter halophilus sp. nov., an ammonium-tolerant acetate-producing bacterium isolated from a biogas system.</title>
        <authorList>
            <person name="Schnurer A."/>
            <person name="Singh A."/>
            <person name="Bi S."/>
            <person name="Qiao W."/>
            <person name="Westerholm M."/>
        </authorList>
    </citation>
    <scope>NUCLEOTIDE SEQUENCE [LARGE SCALE GENOMIC DNA]</scope>
    <source>
        <strain evidence="1 2">AMB_01</strain>
    </source>
</reference>
<evidence type="ECO:0000313" key="1">
    <source>
        <dbReference type="EMBL" id="QQK08687.1"/>
    </source>
</evidence>
<name>A0AC61MT49_9FIRM</name>
<sequence length="467" mass="52494">MNKNELFRKIPSVEEILILEEINELDYPRALKTEAAREVLASIRKKIANVRDEELSIVAEEININSIIKNIITTLEKEFSSSLKKVINGTGTILHTNLGRSLISESIKDEIWKIASGYSNLEYDLDLGQRGSRYSHVTKIIKLLLNVEDVLVVNNNAAAVLLVLSTFAKDEEVIVSRGELVEVGGAFRIPSVMAMSGAKLVEVGSTNKTRISDYEEAITENTKLLMKVHTSNYKMIGFTEAVSNKELKKLGEKYDLPVVEDLGSGVYFDLEEFGLKHEPTIRESINSGIDLVTFSGDKLLGGPQAGVIVGKKEYIDKMKKNQLLRALRVDKITLASLEATLKLYFDEEKAKKEIPAMRMISYTVEELEEKAKRLKSIIEEKEVNVELEIKDEFSTVGGGSMPGEEFPTKVLTISSEKYSVSKIEEKLRLSKNHIIGRVKDNNYMLDLRTIQNSEFEIIAEEIEKNLK</sequence>
<evidence type="ECO:0000313" key="2">
    <source>
        <dbReference type="Proteomes" id="UP000595814"/>
    </source>
</evidence>
<dbReference type="EMBL" id="CP066744">
    <property type="protein sequence ID" value="QQK08687.1"/>
    <property type="molecule type" value="Genomic_DNA"/>
</dbReference>
<proteinExistence type="predicted"/>
<keyword evidence="2" id="KW-1185">Reference proteome</keyword>
<gene>
    <name evidence="1" type="ORF">JFY71_03870</name>
</gene>